<feature type="domain" description="Lcl C-terminal" evidence="2">
    <location>
        <begin position="413"/>
        <end position="569"/>
    </location>
</feature>
<evidence type="ECO:0000259" key="2">
    <source>
        <dbReference type="Pfam" id="PF07603"/>
    </source>
</evidence>
<dbReference type="InterPro" id="IPR029865">
    <property type="entry name" value="KIAA0319-like"/>
</dbReference>
<keyword evidence="1" id="KW-0732">Signal</keyword>
<dbReference type="InterPro" id="IPR011460">
    <property type="entry name" value="Lcl_C"/>
</dbReference>
<dbReference type="Proteomes" id="UP000238949">
    <property type="component" value="Unassembled WGS sequence"/>
</dbReference>
<keyword evidence="4" id="KW-1185">Reference proteome</keyword>
<feature type="signal peptide" evidence="1">
    <location>
        <begin position="1"/>
        <end position="30"/>
    </location>
</feature>
<reference evidence="4" key="1">
    <citation type="journal article" date="2020" name="Int. J. Syst. Evol. Microbiol.">
        <title>Alteromonas alba sp. nov., a marine bacterium isolated from the seawater of the West Pacific Ocean.</title>
        <authorList>
            <person name="Sun C."/>
            <person name="Wu Y.-H."/>
            <person name="Xamxidin M."/>
            <person name="Cheng H."/>
            <person name="Xu X.-W."/>
        </authorList>
    </citation>
    <scope>NUCLEOTIDE SEQUENCE [LARGE SCALE GENOMIC DNA]</scope>
    <source>
        <strain evidence="4">190</strain>
    </source>
</reference>
<evidence type="ECO:0000256" key="1">
    <source>
        <dbReference type="SAM" id="SignalP"/>
    </source>
</evidence>
<dbReference type="Gene3D" id="2.60.40.10">
    <property type="entry name" value="Immunoglobulins"/>
    <property type="match status" value="2"/>
</dbReference>
<dbReference type="OrthoDB" id="9815730at2"/>
<evidence type="ECO:0000313" key="3">
    <source>
        <dbReference type="EMBL" id="PRO74566.1"/>
    </source>
</evidence>
<dbReference type="RefSeq" id="WP_105933717.1">
    <property type="nucleotide sequence ID" value="NZ_PVNP01000047.1"/>
</dbReference>
<dbReference type="Pfam" id="PF22352">
    <property type="entry name" value="K319L-like_PKD"/>
    <property type="match status" value="2"/>
</dbReference>
<name>A0A2S9VDQ8_9ALTE</name>
<comment type="caution">
    <text evidence="3">The sequence shown here is derived from an EMBL/GenBank/DDBJ whole genome shotgun (WGS) entry which is preliminary data.</text>
</comment>
<proteinExistence type="predicted"/>
<dbReference type="InterPro" id="IPR013783">
    <property type="entry name" value="Ig-like_fold"/>
</dbReference>
<dbReference type="GO" id="GO:0016020">
    <property type="term" value="C:membrane"/>
    <property type="evidence" value="ECO:0007669"/>
    <property type="project" value="TreeGrafter"/>
</dbReference>
<gene>
    <name evidence="3" type="ORF">C6Y40_05515</name>
</gene>
<accession>A0A2S9VDQ8</accession>
<protein>
    <recommendedName>
        <fullName evidence="2">Lcl C-terminal domain-containing protein</fullName>
    </recommendedName>
</protein>
<feature type="chain" id="PRO_5015615559" description="Lcl C-terminal domain-containing protein" evidence="1">
    <location>
        <begin position="31"/>
        <end position="572"/>
    </location>
</feature>
<dbReference type="AlphaFoldDB" id="A0A2S9VDQ8"/>
<dbReference type="PANTHER" id="PTHR46182">
    <property type="entry name" value="FI19480P1"/>
    <property type="match status" value="1"/>
</dbReference>
<organism evidence="3 4">
    <name type="scientific">Alteromonas alba</name>
    <dbReference type="NCBI Taxonomy" id="2079529"/>
    <lineage>
        <taxon>Bacteria</taxon>
        <taxon>Pseudomonadati</taxon>
        <taxon>Pseudomonadota</taxon>
        <taxon>Gammaproteobacteria</taxon>
        <taxon>Alteromonadales</taxon>
        <taxon>Alteromonadaceae</taxon>
        <taxon>Alteromonas/Salinimonas group</taxon>
        <taxon>Alteromonas</taxon>
    </lineage>
</organism>
<dbReference type="PANTHER" id="PTHR46182:SF2">
    <property type="entry name" value="FI19480P1"/>
    <property type="match status" value="1"/>
</dbReference>
<sequence>MKGIMSLLPLRTRHLMMRAALLTLALLLSACGGGLSKDDSDEAFAVNAGRDRAAAEQSEVSLSAQVSFPSGAVVYNWSSTPALTITHDDTSIATASLTTPVVTADTQYVVTVSATDSAGQSASDSFTLTVTPDNLPPTAIITLSDWPDLPPGTYPAGVSLTFDGRNSSDSDGTSSEEISAWAWQQTAGDDVLTGIETDQSTLVIDTPISDTRQTLTFSLMVTDDEGAEDTTTHSVTVLSMSETPPEVDAGIDQALFGGERIVLAGTATSTVPAAAPIATLWTYSGDAAPQIINPNTADTYAIAPLVDSATTLDFYLTGEDRFGNEVTDHLRVLVRPFPVRVLNDTGMTQQATNTTLSATQQNAFPGQDGQRGADALAHNNVLEKAGRGENGFDFTKLNANGDEEDVDAPQFSCVRDNVTGLVWEVKTTDGGLRDLDHRYSWYAEENNGGAPGNLNGTNTSCTLASCNTSAYIDAVNSAGLCGFYDWRLPNHQELMSLVHFGRTALPRIDTQYFPNTGADSAATLWYWTVQPSADGVSNDAAQNAWAIDFISGVDNFLNKSDAVSIRLVRAGR</sequence>
<dbReference type="Pfam" id="PF07603">
    <property type="entry name" value="Lcl_C"/>
    <property type="match status" value="1"/>
</dbReference>
<evidence type="ECO:0000313" key="4">
    <source>
        <dbReference type="Proteomes" id="UP000238949"/>
    </source>
</evidence>
<dbReference type="GO" id="GO:0031410">
    <property type="term" value="C:cytoplasmic vesicle"/>
    <property type="evidence" value="ECO:0007669"/>
    <property type="project" value="TreeGrafter"/>
</dbReference>
<dbReference type="PROSITE" id="PS51257">
    <property type="entry name" value="PROKAR_LIPOPROTEIN"/>
    <property type="match status" value="1"/>
</dbReference>
<dbReference type="EMBL" id="PVNP01000047">
    <property type="protein sequence ID" value="PRO74566.1"/>
    <property type="molecule type" value="Genomic_DNA"/>
</dbReference>